<dbReference type="GO" id="GO:0048513">
    <property type="term" value="P:animal organ development"/>
    <property type="evidence" value="ECO:0007669"/>
    <property type="project" value="UniProtKB-ARBA"/>
</dbReference>
<feature type="region of interest" description="Disordered" evidence="14">
    <location>
        <begin position="700"/>
        <end position="982"/>
    </location>
</feature>
<dbReference type="Proteomes" id="UP000183832">
    <property type="component" value="Unassembled WGS sequence"/>
</dbReference>
<evidence type="ECO:0000259" key="15">
    <source>
        <dbReference type="Pfam" id="PF08441"/>
    </source>
</evidence>
<organism evidence="18 19">
    <name type="scientific">Clunio marinus</name>
    <dbReference type="NCBI Taxonomy" id="568069"/>
    <lineage>
        <taxon>Eukaryota</taxon>
        <taxon>Metazoa</taxon>
        <taxon>Ecdysozoa</taxon>
        <taxon>Arthropoda</taxon>
        <taxon>Hexapoda</taxon>
        <taxon>Insecta</taxon>
        <taxon>Pterygota</taxon>
        <taxon>Neoptera</taxon>
        <taxon>Endopterygota</taxon>
        <taxon>Diptera</taxon>
        <taxon>Nematocera</taxon>
        <taxon>Chironomoidea</taxon>
        <taxon>Chironomidae</taxon>
        <taxon>Clunio</taxon>
    </lineage>
</organism>
<gene>
    <name evidence="18" type="primary">putative Integrin alpha-PS2</name>
    <name evidence="18" type="ORF">CLUMA_CG014993</name>
</gene>
<feature type="compositionally biased region" description="Polar residues" evidence="14">
    <location>
        <begin position="957"/>
        <end position="978"/>
    </location>
</feature>
<dbReference type="InterPro" id="IPR013519">
    <property type="entry name" value="Int_alpha_beta-p"/>
</dbReference>
<dbReference type="GO" id="GO:0007229">
    <property type="term" value="P:integrin-mediated signaling pathway"/>
    <property type="evidence" value="ECO:0007669"/>
    <property type="project" value="UniProtKB-KW"/>
</dbReference>
<dbReference type="Pfam" id="PF20806">
    <property type="entry name" value="Integrin_A_Ig_3"/>
    <property type="match status" value="2"/>
</dbReference>
<sequence length="1545" mass="168859">MTSFHGDFVGLLILICATNVILGQAYSYSLNNPKDKVYSTKESSSDSDDSYLGYSSITGDFSGDGSQGVAVGMPRGASLLGKVLIFSWNLTNQINITGEQIGAYFGYSLCAVDVDGDKLEDIIIGAPMYTEKNNEGKYENGRVYIVYQTRSEKFREVETREGKTSKGRFGLSLASLGDLNLDGYGDFAVGEPYGGKNGRGAVHIYYGSKNGPLEKASQIIYAEDVVGTDHLTTFGFSLSGGIDLDGNKYPDMVVGAYESNRAIVFKSRAVVVMEASTTFEAHNKLISLEEKNCSIGPDRSVPCTKVKSCLKYNGINLPVSIDVEVSWVLDPKSVNVPRLFFLNDHGKNIKNSTMRLSRGKPECRTEDVYISENIRDKLTPLEVEMKYNIRRSSSSYTSSTVSRRRRATLDPVIDENRGTVQQDSINIMKNCGPDNICIPDLNLKVVTEKRYVVGSNESLIIEVFVANNGEDAFEANFFMTVPPSLHFQKTTKVFGSPHSCTAPSNLNNNTLKCDIGNPLPAGKSVKFKVLLEPSVRGGKNQMNDFYDFYMEANTTNSEADGGRFDNIVHEKVKIFVDSDFNFTGSVMPSDIIHYNASHYKTFKAAVNEEDIGPQIIHKYEIQNVGSSGIEEIEVFIYWPAETLNSSTPDPIIYLLSQPETSGPVRCDPSQHVHLNYYNRVEFLKKNVTLETRSYIDQGHATRLGERVSGPRMNTPEGIPFDENEDSRESSARVSLNEQNRKKQSGYSQSWKQSGSSGSGSGSGGVMTQTSYTETHHQAGASGGERLGGSQGSQRWSQSSSSGSSGSNSGSGSGVVTQESRRWSQSGSGGSSGSSSGSGGGVVTQTSHSESDQHAGGSGGSGSGVVTQESQRWSQSGSSGSSSGSGGVVTQTSQTESHQQAGGDRVGGHSFAWDSAGDQGSASGSSQSSQDQRYGSGGYVAGSGSQSSQYDSRHGSNVGESSGYDRSTQYGYDRSSTVGAGNGNAREYEYHETYNSSSINGGPVVTHVASRNRTIHRGSDGQVMVSETSTERIITGGYGSRSFEESSAFVTQAQLEQAYANHVELRRRYDTGDREVSLSAISKSLADYERIRKVLEEQRNQRQHEDRRRLQDEQRRAEEQRRQQDEERRRYEASRVDTQSQNRGSSGRESSYDRRVESSYNSGGSRSSSDAFAGGRTEANYESNVDQDISKLSARTHAEHEQSSGSASHSGRRRLASQQDGEAPRYNIAGDVSAIEKAAQGGRGFQTYGFDVGVVGARNNVDDEMRRQSSSGGGIVDGSAHRSSSSYSSQHSSGSRHGNDYSQTHSSQNSYHQGHDDDNFDDEYEDVEENLDGSYEDHSSQVTSNQYQSGGGGGGNVYTRHHTVSYSHPLNVRHETVDNQFKLYPKKRDVSAQMNNLDDKDLCSATQCYQIRCVVGPLDKNAAAYVALRTRLVVHTLEKLAPDTEVKLSTLIRGRVTKLPYIGELEAQEFKSHEIVLKAVPNQEPKPEIIPLWIYVLAAVVGALILLLLIYLLYKCGFFKRNRPTGSPHERQPLNRNGNYHGDEHL</sequence>
<dbReference type="InterPro" id="IPR013649">
    <property type="entry name" value="Integrin_alpha_Ig-like_1"/>
</dbReference>
<feature type="repeat" description="FG-GAP" evidence="12">
    <location>
        <begin position="91"/>
        <end position="155"/>
    </location>
</feature>
<feature type="domain" description="Integrin alpha third immunoglobulin-like" evidence="17">
    <location>
        <begin position="595"/>
        <end position="678"/>
    </location>
</feature>
<evidence type="ECO:0000256" key="11">
    <source>
        <dbReference type="ARBA" id="ARBA00023180"/>
    </source>
</evidence>
<keyword evidence="19" id="KW-1185">Reference proteome</keyword>
<evidence type="ECO:0000256" key="12">
    <source>
        <dbReference type="PROSITE-ProRule" id="PRU00803"/>
    </source>
</evidence>
<dbReference type="PANTHER" id="PTHR23220:SF133">
    <property type="entry name" value="INTEGRIN ALPHA-PS2"/>
    <property type="match status" value="1"/>
</dbReference>
<feature type="compositionally biased region" description="Low complexity" evidence="14">
    <location>
        <begin position="1280"/>
        <end position="1295"/>
    </location>
</feature>
<dbReference type="GO" id="GO:0033627">
    <property type="term" value="P:cell adhesion mediated by integrin"/>
    <property type="evidence" value="ECO:0007669"/>
    <property type="project" value="TreeGrafter"/>
</dbReference>
<dbReference type="GO" id="GO:0007157">
    <property type="term" value="P:heterophilic cell-cell adhesion via plasma membrane cell adhesion molecules"/>
    <property type="evidence" value="ECO:0007669"/>
    <property type="project" value="UniProtKB-ARBA"/>
</dbReference>
<evidence type="ECO:0000256" key="10">
    <source>
        <dbReference type="ARBA" id="ARBA00023170"/>
    </source>
</evidence>
<protein>
    <submittedName>
        <fullName evidence="18">CLUMA_CG014993, isoform A</fullName>
    </submittedName>
</protein>
<dbReference type="Pfam" id="PF20805">
    <property type="entry name" value="Integrin_A_Ig_2"/>
    <property type="match status" value="1"/>
</dbReference>
<feature type="compositionally biased region" description="Basic and acidic residues" evidence="14">
    <location>
        <begin position="1097"/>
        <end position="1134"/>
    </location>
</feature>
<dbReference type="GO" id="GO:0005178">
    <property type="term" value="F:integrin binding"/>
    <property type="evidence" value="ECO:0007669"/>
    <property type="project" value="TreeGrafter"/>
</dbReference>
<evidence type="ECO:0000259" key="16">
    <source>
        <dbReference type="Pfam" id="PF20805"/>
    </source>
</evidence>
<feature type="compositionally biased region" description="Low complexity" evidence="14">
    <location>
        <begin position="791"/>
        <end position="809"/>
    </location>
</feature>
<accession>A0A1J1ITE2</accession>
<dbReference type="GO" id="GO:0007160">
    <property type="term" value="P:cell-matrix adhesion"/>
    <property type="evidence" value="ECO:0007669"/>
    <property type="project" value="TreeGrafter"/>
</dbReference>
<feature type="compositionally biased region" description="Gly residues" evidence="14">
    <location>
        <begin position="826"/>
        <end position="841"/>
    </location>
</feature>
<dbReference type="Gene3D" id="2.60.40.1460">
    <property type="entry name" value="Integrin domains. Chain A, domain 2"/>
    <property type="match status" value="1"/>
</dbReference>
<dbReference type="SUPFAM" id="SSF69179">
    <property type="entry name" value="Integrin domains"/>
    <property type="match status" value="3"/>
</dbReference>
<evidence type="ECO:0000256" key="5">
    <source>
        <dbReference type="ARBA" id="ARBA00022737"/>
    </source>
</evidence>
<dbReference type="OrthoDB" id="5317514at2759"/>
<feature type="compositionally biased region" description="Low complexity" evidence="14">
    <location>
        <begin position="1157"/>
        <end position="1168"/>
    </location>
</feature>
<keyword evidence="7 13" id="KW-1133">Transmembrane helix</keyword>
<feature type="compositionally biased region" description="Polar residues" evidence="14">
    <location>
        <begin position="1299"/>
        <end position="1311"/>
    </location>
</feature>
<feature type="compositionally biased region" description="Low complexity" evidence="14">
    <location>
        <begin position="914"/>
        <end position="933"/>
    </location>
</feature>
<evidence type="ECO:0000256" key="1">
    <source>
        <dbReference type="ARBA" id="ARBA00004479"/>
    </source>
</evidence>
<dbReference type="EMBL" id="CVRI01000056">
    <property type="protein sequence ID" value="CRL01777.1"/>
    <property type="molecule type" value="Genomic_DNA"/>
</dbReference>
<feature type="transmembrane region" description="Helical" evidence="13">
    <location>
        <begin position="1491"/>
        <end position="1513"/>
    </location>
</feature>
<dbReference type="PRINTS" id="PR01185">
    <property type="entry name" value="INTEGRINA"/>
</dbReference>
<comment type="similarity">
    <text evidence="2 13">Belongs to the integrin alpha chain family.</text>
</comment>
<dbReference type="PANTHER" id="PTHR23220">
    <property type="entry name" value="INTEGRIN ALPHA"/>
    <property type="match status" value="1"/>
</dbReference>
<keyword evidence="4 13" id="KW-0732">Signal</keyword>
<feature type="region of interest" description="Disordered" evidence="14">
    <location>
        <begin position="1333"/>
        <end position="1360"/>
    </location>
</feature>
<dbReference type="GO" id="GO:0009897">
    <property type="term" value="C:external side of plasma membrane"/>
    <property type="evidence" value="ECO:0007669"/>
    <property type="project" value="TreeGrafter"/>
</dbReference>
<dbReference type="Pfam" id="PF01839">
    <property type="entry name" value="FG-GAP"/>
    <property type="match status" value="2"/>
</dbReference>
<dbReference type="InterPro" id="IPR048285">
    <property type="entry name" value="Integrin_alpha_Ig-like_2"/>
</dbReference>
<feature type="region of interest" description="Disordered" evidence="14">
    <location>
        <begin position="1524"/>
        <end position="1545"/>
    </location>
</feature>
<feature type="domain" description="Integrin alpha second immunoglobulin-like" evidence="16">
    <location>
        <begin position="431"/>
        <end position="570"/>
    </location>
</feature>
<evidence type="ECO:0000256" key="14">
    <source>
        <dbReference type="SAM" id="MobiDB-lite"/>
    </source>
</evidence>
<dbReference type="Pfam" id="PF08441">
    <property type="entry name" value="Integrin_A_Ig_1"/>
    <property type="match status" value="1"/>
</dbReference>
<evidence type="ECO:0000256" key="8">
    <source>
        <dbReference type="ARBA" id="ARBA00023037"/>
    </source>
</evidence>
<dbReference type="PROSITE" id="PS00242">
    <property type="entry name" value="INTEGRIN_ALPHA"/>
    <property type="match status" value="1"/>
</dbReference>
<dbReference type="STRING" id="568069.A0A1J1ITE2"/>
<dbReference type="Gene3D" id="1.20.5.930">
    <property type="entry name" value="Bicelle-embedded integrin alpha(iib) transmembrane segment"/>
    <property type="match status" value="1"/>
</dbReference>
<keyword evidence="10 13" id="KW-0675">Receptor</keyword>
<evidence type="ECO:0000256" key="13">
    <source>
        <dbReference type="RuleBase" id="RU003762"/>
    </source>
</evidence>
<feature type="region of interest" description="Disordered" evidence="14">
    <location>
        <begin position="1097"/>
        <end position="1224"/>
    </location>
</feature>
<dbReference type="InterPro" id="IPR000413">
    <property type="entry name" value="Integrin_alpha"/>
</dbReference>
<feature type="signal peptide" evidence="13">
    <location>
        <begin position="1"/>
        <end position="23"/>
    </location>
</feature>
<dbReference type="InterPro" id="IPR013517">
    <property type="entry name" value="FG-GAP"/>
</dbReference>
<dbReference type="PROSITE" id="PS51470">
    <property type="entry name" value="FG_GAP"/>
    <property type="match status" value="4"/>
</dbReference>
<dbReference type="SMART" id="SM00191">
    <property type="entry name" value="Int_alpha"/>
    <property type="match status" value="4"/>
</dbReference>
<feature type="chain" id="PRO_5011808822" evidence="13">
    <location>
        <begin position="24"/>
        <end position="1545"/>
    </location>
</feature>
<feature type="repeat" description="FG-GAP" evidence="12">
    <location>
        <begin position="218"/>
        <end position="282"/>
    </location>
</feature>
<keyword evidence="5" id="KW-0677">Repeat</keyword>
<evidence type="ECO:0000313" key="18">
    <source>
        <dbReference type="EMBL" id="CRL01777.1"/>
    </source>
</evidence>
<name>A0A1J1ITE2_9DIPT</name>
<dbReference type="Gene3D" id="2.60.40.1530">
    <property type="entry name" value="ntegrin, alpha v. Chain A, domain 4"/>
    <property type="match status" value="2"/>
</dbReference>
<keyword evidence="9 13" id="KW-0472">Membrane</keyword>
<feature type="repeat" description="FG-GAP" evidence="12">
    <location>
        <begin position="39"/>
        <end position="90"/>
    </location>
</feature>
<proteinExistence type="inferred from homology"/>
<feature type="compositionally biased region" description="Low complexity" evidence="14">
    <location>
        <begin position="744"/>
        <end position="755"/>
    </location>
</feature>
<keyword evidence="6 13" id="KW-0130">Cell adhesion</keyword>
<evidence type="ECO:0000256" key="6">
    <source>
        <dbReference type="ARBA" id="ARBA00022889"/>
    </source>
</evidence>
<dbReference type="InterPro" id="IPR048286">
    <property type="entry name" value="Integrin_alpha_Ig-like_3"/>
</dbReference>
<evidence type="ECO:0000259" key="17">
    <source>
        <dbReference type="Pfam" id="PF20806"/>
    </source>
</evidence>
<dbReference type="GO" id="GO:0008305">
    <property type="term" value="C:integrin complex"/>
    <property type="evidence" value="ECO:0007669"/>
    <property type="project" value="InterPro"/>
</dbReference>
<evidence type="ECO:0000256" key="2">
    <source>
        <dbReference type="ARBA" id="ARBA00008054"/>
    </source>
</evidence>
<evidence type="ECO:0000256" key="9">
    <source>
        <dbReference type="ARBA" id="ARBA00023136"/>
    </source>
</evidence>
<comment type="subcellular location">
    <subcellularLocation>
        <location evidence="1 13">Membrane</location>
        <topology evidence="1 13">Single-pass type I membrane protein</topology>
    </subcellularLocation>
</comment>
<dbReference type="InterPro" id="IPR032695">
    <property type="entry name" value="Integrin_dom_sf"/>
</dbReference>
<feature type="domain" description="Integrin alpha third immunoglobulin-like" evidence="17">
    <location>
        <begin position="1402"/>
        <end position="1480"/>
    </location>
</feature>
<keyword evidence="11" id="KW-0325">Glycoprotein</keyword>
<dbReference type="Gene3D" id="2.60.40.1510">
    <property type="entry name" value="ntegrin, alpha v. Chain A, domain 3"/>
    <property type="match status" value="1"/>
</dbReference>
<evidence type="ECO:0000313" key="19">
    <source>
        <dbReference type="Proteomes" id="UP000183832"/>
    </source>
</evidence>
<evidence type="ECO:0000256" key="4">
    <source>
        <dbReference type="ARBA" id="ARBA00022729"/>
    </source>
</evidence>
<feature type="region of interest" description="Disordered" evidence="14">
    <location>
        <begin position="1263"/>
        <end position="1321"/>
    </location>
</feature>
<dbReference type="Gene3D" id="2.130.10.130">
    <property type="entry name" value="Integrin alpha, N-terminal"/>
    <property type="match status" value="1"/>
</dbReference>
<dbReference type="SUPFAM" id="SSF69318">
    <property type="entry name" value="Integrin alpha N-terminal domain"/>
    <property type="match status" value="1"/>
</dbReference>
<feature type="domain" description="Integrin alpha first immunoglubulin-like" evidence="15">
    <location>
        <begin position="267"/>
        <end position="429"/>
    </location>
</feature>
<feature type="compositionally biased region" description="Low complexity" evidence="14">
    <location>
        <begin position="873"/>
        <end position="894"/>
    </location>
</feature>
<feature type="repeat" description="FG-GAP" evidence="12">
    <location>
        <begin position="156"/>
        <end position="214"/>
    </location>
</feature>
<evidence type="ECO:0000256" key="7">
    <source>
        <dbReference type="ARBA" id="ARBA00022989"/>
    </source>
</evidence>
<feature type="compositionally biased region" description="Polar residues" evidence="14">
    <location>
        <begin position="1135"/>
        <end position="1148"/>
    </location>
</feature>
<dbReference type="InterPro" id="IPR028994">
    <property type="entry name" value="Integrin_alpha_N"/>
</dbReference>
<keyword evidence="8 13" id="KW-0401">Integrin</keyword>
<keyword evidence="3 13" id="KW-0812">Transmembrane</keyword>
<dbReference type="InterPro" id="IPR018184">
    <property type="entry name" value="Integrin_alpha_C_CS"/>
</dbReference>
<feature type="compositionally biased region" description="Gly residues" evidence="14">
    <location>
        <begin position="780"/>
        <end position="790"/>
    </location>
</feature>
<reference evidence="18 19" key="1">
    <citation type="submission" date="2015-04" db="EMBL/GenBank/DDBJ databases">
        <authorList>
            <person name="Syromyatnikov M.Y."/>
            <person name="Popov V.N."/>
        </authorList>
    </citation>
    <scope>NUCLEOTIDE SEQUENCE [LARGE SCALE GENOMIC DNA]</scope>
</reference>
<evidence type="ECO:0000256" key="3">
    <source>
        <dbReference type="ARBA" id="ARBA00022692"/>
    </source>
</evidence>